<dbReference type="InterPro" id="IPR050659">
    <property type="entry name" value="Peptidase_M24B"/>
</dbReference>
<dbReference type="InterPro" id="IPR029149">
    <property type="entry name" value="Creatin/AminoP/Spt16_N"/>
</dbReference>
<dbReference type="STRING" id="1484.SA87_08780"/>
<evidence type="ECO:0008006" key="8">
    <source>
        <dbReference type="Google" id="ProtNLM"/>
    </source>
</evidence>
<evidence type="ECO:0000256" key="3">
    <source>
        <dbReference type="RuleBase" id="RU000590"/>
    </source>
</evidence>
<sequence length="362" mass="38473">MDYGARRAALAEAFSVQGAPALLTDPVSLRYLTGVRLEPHERFVGLVLRPNREAVWVVPALEAEAVRESGLAAIVYRDGEDPVQALAQAFFGPPAALFVEKSALSLARAEALQGRFPGLRFLDATPAVVRLRRKKDAAERERLRAAAALADAVLAEVLPAIRPGMTERAAAALLEARARERGAEGLGFPPIVLTGRRTALPHGVPGEVPIGPGLLLIDFGVVVDGYHADITRTYWLGAPDGGFFDRYRAVLSAQAAALRAIRPGAPVAEADRAARAALRAHGLDGFFIHRLGHGLGLAVHEAPSVDGGNSDRFEVGDAVTVEPGIYHPEWGGIRIEDDVVVTPEGPEILTRSPKAVEAVVLP</sequence>
<keyword evidence="1 3" id="KW-0479">Metal-binding</keyword>
<dbReference type="Proteomes" id="UP000243024">
    <property type="component" value="Unassembled WGS sequence"/>
</dbReference>
<evidence type="ECO:0000259" key="5">
    <source>
        <dbReference type="Pfam" id="PF01321"/>
    </source>
</evidence>
<dbReference type="SUPFAM" id="SSF55920">
    <property type="entry name" value="Creatinase/aminopeptidase"/>
    <property type="match status" value="1"/>
</dbReference>
<organism evidence="6 7">
    <name type="scientific">Hydrogenibacillus schlegelii</name>
    <name type="common">Bacillus schlegelii</name>
    <dbReference type="NCBI Taxonomy" id="1484"/>
    <lineage>
        <taxon>Bacteria</taxon>
        <taxon>Bacillati</taxon>
        <taxon>Bacillota</taxon>
        <taxon>Bacilli</taxon>
        <taxon>Bacillales</taxon>
        <taxon>Bacillales Family X. Incertae Sedis</taxon>
        <taxon>Hydrogenibacillus</taxon>
    </lineage>
</organism>
<dbReference type="InterPro" id="IPR001131">
    <property type="entry name" value="Peptidase_M24B_aminopep-P_CS"/>
</dbReference>
<comment type="similarity">
    <text evidence="3">Belongs to the peptidase M24B family.</text>
</comment>
<evidence type="ECO:0000259" key="4">
    <source>
        <dbReference type="Pfam" id="PF00557"/>
    </source>
</evidence>
<dbReference type="OrthoDB" id="9806388at2"/>
<evidence type="ECO:0000256" key="2">
    <source>
        <dbReference type="ARBA" id="ARBA00022801"/>
    </source>
</evidence>
<dbReference type="RefSeq" id="WP_066441575.1">
    <property type="nucleotide sequence ID" value="NZ_CBCSAS010000029.1"/>
</dbReference>
<dbReference type="Pfam" id="PF01321">
    <property type="entry name" value="Creatinase_N"/>
    <property type="match status" value="1"/>
</dbReference>
<dbReference type="InterPro" id="IPR036005">
    <property type="entry name" value="Creatinase/aminopeptidase-like"/>
</dbReference>
<accession>A0A179IS21</accession>
<dbReference type="Gene3D" id="3.40.350.10">
    <property type="entry name" value="Creatinase/prolidase N-terminal domain"/>
    <property type="match status" value="1"/>
</dbReference>
<dbReference type="SUPFAM" id="SSF53092">
    <property type="entry name" value="Creatinase/prolidase N-terminal domain"/>
    <property type="match status" value="1"/>
</dbReference>
<dbReference type="GO" id="GO:0046872">
    <property type="term" value="F:metal ion binding"/>
    <property type="evidence" value="ECO:0007669"/>
    <property type="project" value="UniProtKB-KW"/>
</dbReference>
<dbReference type="AlphaFoldDB" id="A0A179IS21"/>
<dbReference type="Gene3D" id="3.90.230.10">
    <property type="entry name" value="Creatinase/methionine aminopeptidase superfamily"/>
    <property type="match status" value="1"/>
</dbReference>
<comment type="caution">
    <text evidence="6">The sequence shown here is derived from an EMBL/GenBank/DDBJ whole genome shotgun (WGS) entry which is preliminary data.</text>
</comment>
<reference evidence="6 7" key="1">
    <citation type="submission" date="2015-09" db="EMBL/GenBank/DDBJ databases">
        <title>Draft genome sequence of Hydrogenibacillus schlegelii DSM 2000.</title>
        <authorList>
            <person name="Hemp J."/>
        </authorList>
    </citation>
    <scope>NUCLEOTIDE SEQUENCE [LARGE SCALE GENOMIC DNA]</scope>
    <source>
        <strain evidence="6 7">MA 48</strain>
    </source>
</reference>
<name>A0A179IS21_HYDSH</name>
<dbReference type="PROSITE" id="PS00491">
    <property type="entry name" value="PROLINE_PEPTIDASE"/>
    <property type="match status" value="1"/>
</dbReference>
<feature type="domain" description="Creatinase N-terminal" evidence="5">
    <location>
        <begin position="9"/>
        <end position="132"/>
    </location>
</feature>
<evidence type="ECO:0000313" key="7">
    <source>
        <dbReference type="Proteomes" id="UP000243024"/>
    </source>
</evidence>
<dbReference type="InterPro" id="IPR000587">
    <property type="entry name" value="Creatinase_N"/>
</dbReference>
<keyword evidence="7" id="KW-1185">Reference proteome</keyword>
<proteinExistence type="inferred from homology"/>
<keyword evidence="2" id="KW-0378">Hydrolase</keyword>
<evidence type="ECO:0000256" key="1">
    <source>
        <dbReference type="ARBA" id="ARBA00022723"/>
    </source>
</evidence>
<protein>
    <recommendedName>
        <fullName evidence="8">Aminopeptidase YpdF (MP-, MA-, MS-, AP-, NP-specific)</fullName>
    </recommendedName>
</protein>
<feature type="domain" description="Peptidase M24" evidence="4">
    <location>
        <begin position="141"/>
        <end position="343"/>
    </location>
</feature>
<dbReference type="InterPro" id="IPR000994">
    <property type="entry name" value="Pept_M24"/>
</dbReference>
<dbReference type="Pfam" id="PF00557">
    <property type="entry name" value="Peptidase_M24"/>
    <property type="match status" value="1"/>
</dbReference>
<gene>
    <name evidence="6" type="ORF">SA87_08780</name>
</gene>
<dbReference type="GO" id="GO:0016787">
    <property type="term" value="F:hydrolase activity"/>
    <property type="evidence" value="ECO:0007669"/>
    <property type="project" value="UniProtKB-KW"/>
</dbReference>
<dbReference type="PANTHER" id="PTHR46112:SF3">
    <property type="entry name" value="AMINOPEPTIDASE YPDF"/>
    <property type="match status" value="1"/>
</dbReference>
<dbReference type="EMBL" id="JXBB01000012">
    <property type="protein sequence ID" value="OAR04622.1"/>
    <property type="molecule type" value="Genomic_DNA"/>
</dbReference>
<evidence type="ECO:0000313" key="6">
    <source>
        <dbReference type="EMBL" id="OAR04622.1"/>
    </source>
</evidence>
<dbReference type="PANTHER" id="PTHR46112">
    <property type="entry name" value="AMINOPEPTIDASE"/>
    <property type="match status" value="1"/>
</dbReference>